<evidence type="ECO:0000313" key="1">
    <source>
        <dbReference type="EMBL" id="RGV24917.1"/>
    </source>
</evidence>
<dbReference type="InterPro" id="IPR032183">
    <property type="entry name" value="PKD-like"/>
</dbReference>
<dbReference type="RefSeq" id="WP_118108220.1">
    <property type="nucleotide sequence ID" value="NZ_JADMYR010000019.1"/>
</dbReference>
<dbReference type="Proteomes" id="UP000283426">
    <property type="component" value="Unassembled WGS sequence"/>
</dbReference>
<gene>
    <name evidence="1" type="ORF">DWW24_12245</name>
</gene>
<name>A0A3D4ZBU5_9BACT</name>
<reference evidence="1 2" key="1">
    <citation type="submission" date="2018-08" db="EMBL/GenBank/DDBJ databases">
        <title>A genome reference for cultivated species of the human gut microbiota.</title>
        <authorList>
            <person name="Zou Y."/>
            <person name="Xue W."/>
            <person name="Luo G."/>
        </authorList>
    </citation>
    <scope>NUCLEOTIDE SEQUENCE [LARGE SCALE GENOMIC DNA]</scope>
    <source>
        <strain evidence="1 2">AF14-6AC</strain>
    </source>
</reference>
<comment type="caution">
    <text evidence="1">The sequence shown here is derived from an EMBL/GenBank/DDBJ whole genome shotgun (WGS) entry which is preliminary data.</text>
</comment>
<dbReference type="AlphaFoldDB" id="A0A3D4ZBU5"/>
<sequence>MRRMKYKIGAFCLLAIGLWGCLEDKGVYDYDFDVAPEIKIDTVGTDKTELFRTWEIGDTIHFTPRVTYSKPENLVYRWFVMDSDYKPETVGNTTVYPPADTISRTLDLNYVVSLEAGKAYQVWMMAKDTVYNTMGFFLARSYLTLPQAGSKSGIYCLQEKEGRVDVDVFGSKRTLIFSGSQAEEYWHEQDYWSGLHPEHPLDGEAKLIFYSTTGKWYYILTGQEALRCSPANMVIMDTWNDMFYSAPEYGPEAMMCVNNCDFLINNGRLHCLYIQSAGDRKFPVAMSGTYDLAPYLASATIAGWGPVTGAIGAYQVVFDKEQNGFRPFFNRASSLSRFSEADAEAVFDVNHMNGELVYSATVNGGETMAVMKRDGGYWMDVACFYNVVDNGKLARYSRSLAGCENLDRATCFTSTNAGSVLFYSVGNTLYSYSYTTGQTESVKVWNSDDDDEVITCLYMIGTGGFPTAGRVLWAAVWNEKTQEGKIVEFEVSPTTGKIEDMYGPMFGGPANSPSIFSGFGKVISMTQTI</sequence>
<accession>A0A3D4ZBU5</accession>
<proteinExistence type="predicted"/>
<dbReference type="EMBL" id="QRYW01000025">
    <property type="protein sequence ID" value="RGV24917.1"/>
    <property type="molecule type" value="Genomic_DNA"/>
</dbReference>
<organism evidence="1 2">
    <name type="scientific">Odoribacter splanchnicus</name>
    <dbReference type="NCBI Taxonomy" id="28118"/>
    <lineage>
        <taxon>Bacteria</taxon>
        <taxon>Pseudomonadati</taxon>
        <taxon>Bacteroidota</taxon>
        <taxon>Bacteroidia</taxon>
        <taxon>Bacteroidales</taxon>
        <taxon>Odoribacteraceae</taxon>
        <taxon>Odoribacter</taxon>
    </lineage>
</organism>
<protein>
    <submittedName>
        <fullName evidence="1">Uncharacterized protein</fullName>
    </submittedName>
</protein>
<dbReference type="Pfam" id="PF16407">
    <property type="entry name" value="PKD_2"/>
    <property type="match status" value="1"/>
</dbReference>
<evidence type="ECO:0000313" key="2">
    <source>
        <dbReference type="Proteomes" id="UP000283426"/>
    </source>
</evidence>